<dbReference type="InterPro" id="IPR009241">
    <property type="entry name" value="HigB-like"/>
</dbReference>
<organism evidence="1 2">
    <name type="scientific">Gillisia hiemivivida</name>
    <dbReference type="NCBI Taxonomy" id="291190"/>
    <lineage>
        <taxon>Bacteria</taxon>
        <taxon>Pseudomonadati</taxon>
        <taxon>Bacteroidota</taxon>
        <taxon>Flavobacteriia</taxon>
        <taxon>Flavobacteriales</taxon>
        <taxon>Flavobacteriaceae</taxon>
        <taxon>Gillisia</taxon>
    </lineage>
</organism>
<evidence type="ECO:0000313" key="2">
    <source>
        <dbReference type="Proteomes" id="UP000321367"/>
    </source>
</evidence>
<sequence length="112" mass="13483">MNPKFKVELLEEVNDFLNGLNEKAREKIIYNMRKAQAVSDHELFKKLNDNIWEFRTLHNKTKYRLFAFWDKTDKTETVVISTHGIEKKSSKTPKKEIEKTERIMKQYFDAKK</sequence>
<dbReference type="EMBL" id="VORY01000007">
    <property type="protein sequence ID" value="TXD93909.1"/>
    <property type="molecule type" value="Genomic_DNA"/>
</dbReference>
<keyword evidence="2" id="KW-1185">Reference proteome</keyword>
<evidence type="ECO:0000313" key="1">
    <source>
        <dbReference type="EMBL" id="TXD93909.1"/>
    </source>
</evidence>
<reference evidence="1 2" key="1">
    <citation type="submission" date="2019-08" db="EMBL/GenBank/DDBJ databases">
        <title>Genome sequence of Gillisia hiemivivida IC154 (type strain).</title>
        <authorList>
            <person name="Bowman J.P."/>
        </authorList>
    </citation>
    <scope>NUCLEOTIDE SEQUENCE [LARGE SCALE GENOMIC DNA]</scope>
    <source>
        <strain evidence="1 2">IC154</strain>
    </source>
</reference>
<dbReference type="OrthoDB" id="573082at2"/>
<dbReference type="RefSeq" id="WP_146931999.1">
    <property type="nucleotide sequence ID" value="NZ_CBCSHZ010000006.1"/>
</dbReference>
<accession>A0A5C6ZYD2</accession>
<comment type="caution">
    <text evidence="1">The sequence shown here is derived from an EMBL/GenBank/DDBJ whole genome shotgun (WGS) entry which is preliminary data.</text>
</comment>
<gene>
    <name evidence="1" type="ORF">ES724_08270</name>
</gene>
<dbReference type="Proteomes" id="UP000321367">
    <property type="component" value="Unassembled WGS sequence"/>
</dbReference>
<dbReference type="AlphaFoldDB" id="A0A5C6ZYD2"/>
<name>A0A5C6ZYD2_9FLAO</name>
<dbReference type="Pfam" id="PF05973">
    <property type="entry name" value="Gp49"/>
    <property type="match status" value="1"/>
</dbReference>
<protein>
    <submittedName>
        <fullName evidence="1">Type II toxin-antitoxin system RelE/ParE family toxin</fullName>
    </submittedName>
</protein>
<proteinExistence type="predicted"/>